<evidence type="ECO:0000256" key="2">
    <source>
        <dbReference type="SAM" id="SignalP"/>
    </source>
</evidence>
<keyword evidence="2" id="KW-0732">Signal</keyword>
<dbReference type="PANTHER" id="PTHR45982">
    <property type="entry name" value="REGULATOR OF CHROMOSOME CONDENSATION"/>
    <property type="match status" value="1"/>
</dbReference>
<dbReference type="EMBL" id="RJKM01000001">
    <property type="protein sequence ID" value="ROP39200.1"/>
    <property type="molecule type" value="Genomic_DNA"/>
</dbReference>
<dbReference type="InterPro" id="IPR051553">
    <property type="entry name" value="Ran_GTPase-activating"/>
</dbReference>
<evidence type="ECO:0000256" key="1">
    <source>
        <dbReference type="SAM" id="MobiDB-lite"/>
    </source>
</evidence>
<dbReference type="GO" id="GO:0005737">
    <property type="term" value="C:cytoplasm"/>
    <property type="evidence" value="ECO:0007669"/>
    <property type="project" value="TreeGrafter"/>
</dbReference>
<dbReference type="PROSITE" id="PS50012">
    <property type="entry name" value="RCC1_3"/>
    <property type="match status" value="2"/>
</dbReference>
<dbReference type="Proteomes" id="UP000268727">
    <property type="component" value="Unassembled WGS sequence"/>
</dbReference>
<accession>A0A3N1H9K4</accession>
<keyword evidence="4" id="KW-1185">Reference proteome</keyword>
<evidence type="ECO:0000313" key="4">
    <source>
        <dbReference type="Proteomes" id="UP000268727"/>
    </source>
</evidence>
<feature type="compositionally biased region" description="Low complexity" evidence="1">
    <location>
        <begin position="597"/>
        <end position="606"/>
    </location>
</feature>
<name>A0A3N1H9K4_9PSEU</name>
<dbReference type="Pfam" id="PF13540">
    <property type="entry name" value="RCC1_2"/>
    <property type="match status" value="2"/>
</dbReference>
<feature type="compositionally biased region" description="Basic residues" evidence="1">
    <location>
        <begin position="615"/>
        <end position="631"/>
    </location>
</feature>
<feature type="chain" id="PRO_5018059823" evidence="2">
    <location>
        <begin position="23"/>
        <end position="631"/>
    </location>
</feature>
<sequence length="631" mass="64402">MKRLVPLVVGVLAVLGAQPAAAQPVTARPDPVALVDGRRADAGLTFVPVNPLRVLDTRDGTGAGGVPGAVGAGVVLDLAPHVPASATAVVFNLTGTEPTRDTHVGVTSAWANSYLNLQAGETRANLVTVALPEGGRQLHLTNKAGRVHLVADLAGYYTTDEAARFTTTEPTRVLDTRAGAPVGPRSTREVDLSGVVPASATSVTFTLTATEPTAATHVIAHPSGAVRPTASNLNLVAGQTSPNLVTVALGANRRIALYNNAGSTHLVVDVAGYYAGDRGHRFFPVTARALDTREAGGPVGPGLTRDVDLAGRIPTTATAVSLNLTGTNVTADSYVSAYRAGTPRPGTSNLNLPAGRDTANAAVVALGDDARMTLYNNAGSADLVVDVAGFFATPPACAADCLHTWGGDLGHGSTPSPHPWLSGVTDVAAGDFTAYALKSDGTVWSWGANNAGELGAGAVGGRSAVPLRVRGLTGVTAVAAGGSTGYALKSDGTVWGWGSNQDRQLGPDVVGDSAVPVRVGGLTDVTAVAGDRVTAYALKSDGTVWGWGNSVHGPPYGLCPTESDCLPGRPRRIALPRPTAPGSPRSRPPGRPRGTRCARTARCGRGARTGGVRPGRARRWAMTCRPRRSSG</sequence>
<feature type="compositionally biased region" description="Pro residues" evidence="1">
    <location>
        <begin position="578"/>
        <end position="587"/>
    </location>
</feature>
<organism evidence="3 4">
    <name type="scientific">Saccharothrix texasensis</name>
    <dbReference type="NCBI Taxonomy" id="103734"/>
    <lineage>
        <taxon>Bacteria</taxon>
        <taxon>Bacillati</taxon>
        <taxon>Actinomycetota</taxon>
        <taxon>Actinomycetes</taxon>
        <taxon>Pseudonocardiales</taxon>
        <taxon>Pseudonocardiaceae</taxon>
        <taxon>Saccharothrix</taxon>
    </lineage>
</organism>
<feature type="signal peptide" evidence="2">
    <location>
        <begin position="1"/>
        <end position="22"/>
    </location>
</feature>
<dbReference type="PANTHER" id="PTHR45982:SF1">
    <property type="entry name" value="REGULATOR OF CHROMOSOME CONDENSATION"/>
    <property type="match status" value="1"/>
</dbReference>
<feature type="region of interest" description="Disordered" evidence="1">
    <location>
        <begin position="568"/>
        <end position="631"/>
    </location>
</feature>
<dbReference type="InterPro" id="IPR000408">
    <property type="entry name" value="Reg_chr_condens"/>
</dbReference>
<dbReference type="OrthoDB" id="9796385at2"/>
<protein>
    <submittedName>
        <fullName evidence="3">Regulator of chromosome condensation (RCC1) repeat-containing protein</fullName>
    </submittedName>
</protein>
<dbReference type="GO" id="GO:0005085">
    <property type="term" value="F:guanyl-nucleotide exchange factor activity"/>
    <property type="evidence" value="ECO:0007669"/>
    <property type="project" value="TreeGrafter"/>
</dbReference>
<proteinExistence type="predicted"/>
<dbReference type="SUPFAM" id="SSF50985">
    <property type="entry name" value="RCC1/BLIP-II"/>
    <property type="match status" value="1"/>
</dbReference>
<dbReference type="Gene3D" id="2.130.10.30">
    <property type="entry name" value="Regulator of chromosome condensation 1/beta-lactamase-inhibitor protein II"/>
    <property type="match status" value="1"/>
</dbReference>
<dbReference type="RefSeq" id="WP_123744729.1">
    <property type="nucleotide sequence ID" value="NZ_RJKM01000001.1"/>
</dbReference>
<dbReference type="AlphaFoldDB" id="A0A3N1H9K4"/>
<gene>
    <name evidence="3" type="ORF">EDD40_4579</name>
</gene>
<evidence type="ECO:0000313" key="3">
    <source>
        <dbReference type="EMBL" id="ROP39200.1"/>
    </source>
</evidence>
<reference evidence="3 4" key="1">
    <citation type="submission" date="2018-11" db="EMBL/GenBank/DDBJ databases">
        <title>Sequencing the genomes of 1000 actinobacteria strains.</title>
        <authorList>
            <person name="Klenk H.-P."/>
        </authorList>
    </citation>
    <scope>NUCLEOTIDE SEQUENCE [LARGE SCALE GENOMIC DNA]</scope>
    <source>
        <strain evidence="3 4">DSM 44231</strain>
    </source>
</reference>
<comment type="caution">
    <text evidence="3">The sequence shown here is derived from an EMBL/GenBank/DDBJ whole genome shotgun (WGS) entry which is preliminary data.</text>
</comment>
<dbReference type="InterPro" id="IPR009091">
    <property type="entry name" value="RCC1/BLIP-II"/>
</dbReference>